<dbReference type="SMART" id="SM00317">
    <property type="entry name" value="SET"/>
    <property type="match status" value="1"/>
</dbReference>
<feature type="region of interest" description="Disordered" evidence="3">
    <location>
        <begin position="676"/>
        <end position="705"/>
    </location>
</feature>
<reference evidence="5 6" key="1">
    <citation type="submission" date="2024-03" db="EMBL/GenBank/DDBJ databases">
        <title>Complete genome sequence of the green alga Chloropicon roscoffensis RCC1871.</title>
        <authorList>
            <person name="Lemieux C."/>
            <person name="Pombert J.-F."/>
            <person name="Otis C."/>
            <person name="Turmel M."/>
        </authorList>
    </citation>
    <scope>NUCLEOTIDE SEQUENCE [LARGE SCALE GENOMIC DNA]</scope>
    <source>
        <strain evidence="5 6">RCC1871</strain>
    </source>
</reference>
<dbReference type="Pfam" id="PF00856">
    <property type="entry name" value="SET"/>
    <property type="match status" value="1"/>
</dbReference>
<keyword evidence="5" id="KW-0808">Transferase</keyword>
<sequence>MLGSQRQPEIVALDSDSDMAPRDGGEGKRPPREESEVAVFNGGRRPQGAEVSVITLSSDSEPPALLAPPTDGQTSGEPNGVEQVQQLGETPAQESYGEGDRGEVEAAASDRVDPMTLASGKDLLQKVAMYFGENGTAGVDARGTPPLQDNGRGPADDAKREEVEVKKAIRAKYQRQVGVESKDPQEQRDAAGEKVPLWATTGSEGEPAALQQVNEVVDLGGEHNGGVGVGDNMGGDAMSTSSEVIAEENSQHIGSVEAKECAREVGTLCRSDLPKITDGNHRVESRASPSTSKKSAPTARPVSNELSRRLDQSSDCMEVDGETGGFNGNINTDADEKSEGTQRTVNTHTTRGTNGTRGTHGTRGTRATDVTREGPRLNKNRLKADLHTWLAEYKGREMKERRKNLQASIMKENRAKVVQIEEQKRQLRSNFFSNFRDSSDTPSIRAFGNDGEVVKEAVRKQTSKCWRILFKLHESLEVPTSTSWVMSKKNIVTEHVTELEFVPHLGEDGVLPELYLSHHEDKSYLPTLEERQTIKFLVDRAVNRHGASSQLENFLHDWVEANLILYESGMRADVISGMLPSCLPAAGETSRPVFDFEVYPRVRNFYCKRCHMYNCLVHAELGEQKSSEYDREVIVENEFFIDKDTPKRRTPEPKKPQRPCDNDCCYHDAWEDSPQDGADNGKKSMGDHTSRQDHASACTNQSNSSDIPVDAPLNWKEQSVLLSSIYDGDCCKVGKILALPCRVICSYLRHKCKHEKRLEALDGVTSSKPRKPVKKKKGKRRRNAKNLASVLDGEDFNKYRYVGCNCKAEGGHCKQKSCPCFAEKKECDPDVCRCTGCKTDDFGPTGCCNRKLQTWNSTRLLVGKSNAHGWGVFIRDGAKKNDFLCEYTGERIASAEADRRGGLYDHKNVGTTFLFDLYDLGKQGSSDEHSTVDALRMGCKSKFVNHPPSGVKANCAAQYYTVMGDRRIGLAASRDIQPYEELFFDYSFNNSKNIEWFTNLKEKEEGKKRRKKSKSVAAGSKRKHLAGPK</sequence>
<dbReference type="GO" id="GO:0046976">
    <property type="term" value="F:histone H3K27 methyltransferase activity"/>
    <property type="evidence" value="ECO:0007669"/>
    <property type="project" value="TreeGrafter"/>
</dbReference>
<feature type="region of interest" description="Disordered" evidence="3">
    <location>
        <begin position="763"/>
        <end position="784"/>
    </location>
</feature>
<evidence type="ECO:0000313" key="5">
    <source>
        <dbReference type="EMBL" id="WZN60606.1"/>
    </source>
</evidence>
<feature type="region of interest" description="Disordered" evidence="3">
    <location>
        <begin position="219"/>
        <end position="238"/>
    </location>
</feature>
<feature type="compositionally biased region" description="Basic residues" evidence="3">
    <location>
        <begin position="1008"/>
        <end position="1029"/>
    </location>
</feature>
<feature type="compositionally biased region" description="Low complexity" evidence="3">
    <location>
        <begin position="341"/>
        <end position="368"/>
    </location>
</feature>
<feature type="compositionally biased region" description="Basic residues" evidence="3">
    <location>
        <begin position="768"/>
        <end position="784"/>
    </location>
</feature>
<dbReference type="GO" id="GO:0003682">
    <property type="term" value="F:chromatin binding"/>
    <property type="evidence" value="ECO:0007669"/>
    <property type="project" value="TreeGrafter"/>
</dbReference>
<protein>
    <submittedName>
        <fullName evidence="5">Histone methyltransferase</fullName>
    </submittedName>
</protein>
<evidence type="ECO:0000256" key="1">
    <source>
        <dbReference type="ARBA" id="ARBA00023015"/>
    </source>
</evidence>
<feature type="region of interest" description="Disordered" evidence="3">
    <location>
        <begin position="136"/>
        <end position="162"/>
    </location>
</feature>
<dbReference type="SUPFAM" id="SSF82199">
    <property type="entry name" value="SET domain"/>
    <property type="match status" value="1"/>
</dbReference>
<proteinExistence type="predicted"/>
<dbReference type="Proteomes" id="UP001472866">
    <property type="component" value="Chromosome 03"/>
</dbReference>
<dbReference type="AlphaFoldDB" id="A0AAX4P3M7"/>
<dbReference type="GO" id="GO:0032259">
    <property type="term" value="P:methylation"/>
    <property type="evidence" value="ECO:0007669"/>
    <property type="project" value="UniProtKB-KW"/>
</dbReference>
<accession>A0AAX4P3M7</accession>
<feature type="region of interest" description="Disordered" evidence="3">
    <location>
        <begin position="1003"/>
        <end position="1029"/>
    </location>
</feature>
<organism evidence="5 6">
    <name type="scientific">Chloropicon roscoffensis</name>
    <dbReference type="NCBI Taxonomy" id="1461544"/>
    <lineage>
        <taxon>Eukaryota</taxon>
        <taxon>Viridiplantae</taxon>
        <taxon>Chlorophyta</taxon>
        <taxon>Chloropicophyceae</taxon>
        <taxon>Chloropicales</taxon>
        <taxon>Chloropicaceae</taxon>
        <taxon>Chloropicon</taxon>
    </lineage>
</organism>
<keyword evidence="1" id="KW-0805">Transcription regulation</keyword>
<feature type="compositionally biased region" description="Polar residues" evidence="3">
    <location>
        <begin position="71"/>
        <end position="88"/>
    </location>
</feature>
<dbReference type="PANTHER" id="PTHR45747">
    <property type="entry name" value="HISTONE-LYSINE N-METHYLTRANSFERASE E(Z)"/>
    <property type="match status" value="1"/>
</dbReference>
<feature type="compositionally biased region" description="Basic and acidic residues" evidence="3">
    <location>
        <begin position="679"/>
        <end position="694"/>
    </location>
</feature>
<dbReference type="GO" id="GO:0005634">
    <property type="term" value="C:nucleus"/>
    <property type="evidence" value="ECO:0007669"/>
    <property type="project" value="TreeGrafter"/>
</dbReference>
<dbReference type="Gene3D" id="2.170.270.10">
    <property type="entry name" value="SET domain"/>
    <property type="match status" value="1"/>
</dbReference>
<dbReference type="GO" id="GO:0031507">
    <property type="term" value="P:heterochromatin formation"/>
    <property type="evidence" value="ECO:0007669"/>
    <property type="project" value="TreeGrafter"/>
</dbReference>
<dbReference type="PROSITE" id="PS50280">
    <property type="entry name" value="SET"/>
    <property type="match status" value="1"/>
</dbReference>
<feature type="compositionally biased region" description="Basic and acidic residues" evidence="3">
    <location>
        <begin position="98"/>
        <end position="113"/>
    </location>
</feature>
<dbReference type="InterPro" id="IPR001214">
    <property type="entry name" value="SET_dom"/>
</dbReference>
<keyword evidence="6" id="KW-1185">Reference proteome</keyword>
<feature type="compositionally biased region" description="Basic and acidic residues" evidence="3">
    <location>
        <begin position="19"/>
        <end position="35"/>
    </location>
</feature>
<name>A0AAX4P3M7_9CHLO</name>
<feature type="region of interest" description="Disordered" evidence="3">
    <location>
        <begin position="1"/>
        <end position="113"/>
    </location>
</feature>
<feature type="compositionally biased region" description="Basic and acidic residues" evidence="3">
    <location>
        <begin position="272"/>
        <end position="285"/>
    </location>
</feature>
<evidence type="ECO:0000259" key="4">
    <source>
        <dbReference type="PROSITE" id="PS50280"/>
    </source>
</evidence>
<evidence type="ECO:0000256" key="3">
    <source>
        <dbReference type="SAM" id="MobiDB-lite"/>
    </source>
</evidence>
<dbReference type="PANTHER" id="PTHR45747:SF4">
    <property type="entry name" value="HISTONE-LYSINE N-METHYLTRANSFERASE E(Z)"/>
    <property type="match status" value="1"/>
</dbReference>
<dbReference type="EMBL" id="CP151503">
    <property type="protein sequence ID" value="WZN60606.1"/>
    <property type="molecule type" value="Genomic_DNA"/>
</dbReference>
<feature type="domain" description="SET" evidence="4">
    <location>
        <begin position="858"/>
        <end position="987"/>
    </location>
</feature>
<gene>
    <name evidence="5" type="ORF">HKI87_03g21400</name>
</gene>
<evidence type="ECO:0000256" key="2">
    <source>
        <dbReference type="ARBA" id="ARBA00023163"/>
    </source>
</evidence>
<dbReference type="InterPro" id="IPR046341">
    <property type="entry name" value="SET_dom_sf"/>
</dbReference>
<keyword evidence="5" id="KW-0489">Methyltransferase</keyword>
<feature type="compositionally biased region" description="Gly residues" evidence="3">
    <location>
        <begin position="222"/>
        <end position="233"/>
    </location>
</feature>
<dbReference type="InterPro" id="IPR045318">
    <property type="entry name" value="EZH1/2-like"/>
</dbReference>
<evidence type="ECO:0000313" key="6">
    <source>
        <dbReference type="Proteomes" id="UP001472866"/>
    </source>
</evidence>
<feature type="region of interest" description="Disordered" evidence="3">
    <location>
        <begin position="272"/>
        <end position="370"/>
    </location>
</feature>
<keyword evidence="2" id="KW-0804">Transcription</keyword>